<dbReference type="SUPFAM" id="SSF52467">
    <property type="entry name" value="DHS-like NAD/FAD-binding domain"/>
    <property type="match status" value="1"/>
</dbReference>
<accession>A0ABV1IVY4</accession>
<comment type="caution">
    <text evidence="1">The sequence shown here is derived from an EMBL/GenBank/DDBJ whole genome shotgun (WGS) entry which is preliminary data.</text>
</comment>
<keyword evidence="2" id="KW-1185">Reference proteome</keyword>
<protein>
    <submittedName>
        <fullName evidence="1">SIR2 family protein</fullName>
    </submittedName>
</protein>
<proteinExistence type="predicted"/>
<dbReference type="RefSeq" id="WP_253030068.1">
    <property type="nucleotide sequence ID" value="NZ_JBBNIN010000013.1"/>
</dbReference>
<dbReference type="InterPro" id="IPR011202">
    <property type="entry name" value="UCP014677"/>
</dbReference>
<reference evidence="1 2" key="1">
    <citation type="submission" date="2024-04" db="EMBL/GenBank/DDBJ databases">
        <title>Human intestinal bacterial collection.</title>
        <authorList>
            <person name="Pauvert C."/>
            <person name="Hitch T.C.A."/>
            <person name="Clavel T."/>
        </authorList>
    </citation>
    <scope>NUCLEOTIDE SEQUENCE [LARGE SCALE GENOMIC DNA]</scope>
    <source>
        <strain evidence="1 2">CLA-AA-H249</strain>
    </source>
</reference>
<gene>
    <name evidence="1" type="ORF">AAAU51_09275</name>
</gene>
<sequence>MDTILHKISHSNKMPVLFIGSGISKRYLWKYPNWNELLKLSFSQFCKDDFQFQKYVDTFKRQGFSDFEINTALGTVIEKEYNNAFYDRKIKLKVGNIRNPSWVKRGISPYKMFLANYFKKMKLNRNPELLKELEEFKKLKNKISAVITTNYDLFLEKYIFPDDYTVFTRQHELFSKDSYNIAEIYKIHGSANDANTIMITEKDYDEFNESRKLFIAKLLILFSESPIIFMGYSFTDEDIQSIITDFLSCLTSDELENIEEHFIFISYKENQENLNEINRVITTKNGNDIPITEIATDNFLEVFKILNEITPGISPKKIRETKKIVKKIVDESASSPEAKSIIVGIDDLDQLDLSNKPLAVAIGYKESVLSSVGYGMLSDNQIFEDILYDNKNFNPTEMCMSRFKSIPTTRLLPVYKYFSKSEITPSEGSHLRKYIENHNSIDKIYSRNISKTLKKVPELSEIKDILEEMDKEENINKKSGIVLKNHAVLSSADLRFLCRCLFELDTTDTKDELMKSTNFKRCVMILDFLENAEKD</sequence>
<name>A0ABV1IVY4_9FIRM</name>
<dbReference type="InterPro" id="IPR029035">
    <property type="entry name" value="DHS-like_NAD/FAD-binding_dom"/>
</dbReference>
<dbReference type="Pfam" id="PF13289">
    <property type="entry name" value="SIR2_2"/>
    <property type="match status" value="1"/>
</dbReference>
<evidence type="ECO:0000313" key="1">
    <source>
        <dbReference type="EMBL" id="MEQ2711364.1"/>
    </source>
</evidence>
<dbReference type="PIRSF" id="PIRSF014677">
    <property type="entry name" value="UCP014677"/>
    <property type="match status" value="1"/>
</dbReference>
<evidence type="ECO:0000313" key="2">
    <source>
        <dbReference type="Proteomes" id="UP001482154"/>
    </source>
</evidence>
<dbReference type="EMBL" id="JBBNIN010000013">
    <property type="protein sequence ID" value="MEQ2711364.1"/>
    <property type="molecule type" value="Genomic_DNA"/>
</dbReference>
<dbReference type="Proteomes" id="UP001482154">
    <property type="component" value="Unassembled WGS sequence"/>
</dbReference>
<organism evidence="1 2">
    <name type="scientific">Anaerostipes amylophilus</name>
    <dbReference type="NCBI Taxonomy" id="2981779"/>
    <lineage>
        <taxon>Bacteria</taxon>
        <taxon>Bacillati</taxon>
        <taxon>Bacillota</taxon>
        <taxon>Clostridia</taxon>
        <taxon>Lachnospirales</taxon>
        <taxon>Lachnospiraceae</taxon>
        <taxon>Anaerostipes</taxon>
    </lineage>
</organism>